<evidence type="ECO:0000256" key="1">
    <source>
        <dbReference type="SAM" id="MobiDB-lite"/>
    </source>
</evidence>
<feature type="compositionally biased region" description="Polar residues" evidence="1">
    <location>
        <begin position="111"/>
        <end position="124"/>
    </location>
</feature>
<name>A0A0C2MK90_THEKT</name>
<dbReference type="EMBL" id="JWZT01004095">
    <property type="protein sequence ID" value="KII64805.1"/>
    <property type="molecule type" value="Genomic_DNA"/>
</dbReference>
<reference evidence="2 3" key="1">
    <citation type="journal article" date="2014" name="Genome Biol. Evol.">
        <title>The genome of the myxosporean Thelohanellus kitauei shows adaptations to nutrient acquisition within its fish host.</title>
        <authorList>
            <person name="Yang Y."/>
            <person name="Xiong J."/>
            <person name="Zhou Z."/>
            <person name="Huo F."/>
            <person name="Miao W."/>
            <person name="Ran C."/>
            <person name="Liu Y."/>
            <person name="Zhang J."/>
            <person name="Feng J."/>
            <person name="Wang M."/>
            <person name="Wang M."/>
            <person name="Wang L."/>
            <person name="Yao B."/>
        </authorList>
    </citation>
    <scope>NUCLEOTIDE SEQUENCE [LARGE SCALE GENOMIC DNA]</scope>
    <source>
        <strain evidence="2">Wuqing</strain>
    </source>
</reference>
<feature type="region of interest" description="Disordered" evidence="1">
    <location>
        <begin position="38"/>
        <end position="140"/>
    </location>
</feature>
<protein>
    <submittedName>
        <fullName evidence="2">Uncharacterized protein</fullName>
    </submittedName>
</protein>
<sequence length="140" mass="15333">MDYVYPERVKVTSKEEKKGVVIDGVPGPVLDVDNEIPHATETAKTSVLPTEVESIETRPTPSSKVSGHPFDATSTIKDRAQQKSNKVPATACTPAEENTKKKLLSPEEPNQRTSPIISSLTPQGTRRGYDRVGETSRFKN</sequence>
<dbReference type="Proteomes" id="UP000031668">
    <property type="component" value="Unassembled WGS sequence"/>
</dbReference>
<evidence type="ECO:0000313" key="2">
    <source>
        <dbReference type="EMBL" id="KII64805.1"/>
    </source>
</evidence>
<evidence type="ECO:0000313" key="3">
    <source>
        <dbReference type="Proteomes" id="UP000031668"/>
    </source>
</evidence>
<feature type="compositionally biased region" description="Basic and acidic residues" evidence="1">
    <location>
        <begin position="127"/>
        <end position="140"/>
    </location>
</feature>
<keyword evidence="3" id="KW-1185">Reference proteome</keyword>
<accession>A0A0C2MK90</accession>
<dbReference type="AlphaFoldDB" id="A0A0C2MK90"/>
<comment type="caution">
    <text evidence="2">The sequence shown here is derived from an EMBL/GenBank/DDBJ whole genome shotgun (WGS) entry which is preliminary data.</text>
</comment>
<organism evidence="2 3">
    <name type="scientific">Thelohanellus kitauei</name>
    <name type="common">Myxosporean</name>
    <dbReference type="NCBI Taxonomy" id="669202"/>
    <lineage>
        <taxon>Eukaryota</taxon>
        <taxon>Metazoa</taxon>
        <taxon>Cnidaria</taxon>
        <taxon>Myxozoa</taxon>
        <taxon>Myxosporea</taxon>
        <taxon>Bivalvulida</taxon>
        <taxon>Platysporina</taxon>
        <taxon>Myxobolidae</taxon>
        <taxon>Thelohanellus</taxon>
    </lineage>
</organism>
<gene>
    <name evidence="2" type="ORF">RF11_08614</name>
</gene>
<proteinExistence type="predicted"/>